<dbReference type="EMBL" id="RSEC01000058">
    <property type="protein sequence ID" value="RSD13215.1"/>
    <property type="molecule type" value="Genomic_DNA"/>
</dbReference>
<dbReference type="RefSeq" id="WP_125312515.1">
    <property type="nucleotide sequence ID" value="NZ_RSEC01000058.1"/>
</dbReference>
<accession>A0A427T2Q1</accession>
<dbReference type="PANTHER" id="PTHR39203:SF1">
    <property type="entry name" value="CYTOPLASMIC PROTEIN"/>
    <property type="match status" value="1"/>
</dbReference>
<comment type="caution">
    <text evidence="2">The sequence shown here is derived from an EMBL/GenBank/DDBJ whole genome shotgun (WGS) entry which is preliminary data.</text>
</comment>
<dbReference type="InterPro" id="IPR009326">
    <property type="entry name" value="DUF984"/>
</dbReference>
<gene>
    <name evidence="2" type="ORF">EIY87_26015</name>
</gene>
<proteinExistence type="predicted"/>
<protein>
    <submittedName>
        <fullName evidence="2">ASCH domain-containing protein</fullName>
    </submittedName>
</protein>
<reference evidence="2 3" key="1">
    <citation type="submission" date="2018-12" db="EMBL/GenBank/DDBJ databases">
        <title>Amycolatopsis eburnea sp. nov. actinomycete associate with arbuscular mycorrhiza fungal spore.</title>
        <authorList>
            <person name="Lumyong S."/>
            <person name="Chaiya L."/>
        </authorList>
    </citation>
    <scope>NUCLEOTIDE SEQUENCE [LARGE SCALE GENOMIC DNA]</scope>
    <source>
        <strain evidence="2 3">GLM-1</strain>
    </source>
</reference>
<dbReference type="SMART" id="SM01022">
    <property type="entry name" value="ASCH"/>
    <property type="match status" value="1"/>
</dbReference>
<dbReference type="PIRSF" id="PIRSF021320">
    <property type="entry name" value="DUF984"/>
    <property type="match status" value="1"/>
</dbReference>
<keyword evidence="3" id="KW-1185">Reference proteome</keyword>
<dbReference type="InterPro" id="IPR015947">
    <property type="entry name" value="PUA-like_sf"/>
</dbReference>
<evidence type="ECO:0000259" key="1">
    <source>
        <dbReference type="SMART" id="SM01022"/>
    </source>
</evidence>
<dbReference type="Gene3D" id="3.10.400.10">
    <property type="entry name" value="Sulfate adenylyltransferase"/>
    <property type="match status" value="1"/>
</dbReference>
<dbReference type="SUPFAM" id="SSF88697">
    <property type="entry name" value="PUA domain-like"/>
    <property type="match status" value="1"/>
</dbReference>
<evidence type="ECO:0000313" key="3">
    <source>
        <dbReference type="Proteomes" id="UP000267081"/>
    </source>
</evidence>
<dbReference type="OrthoDB" id="9807542at2"/>
<dbReference type="AlphaFoldDB" id="A0A427T2Q1"/>
<dbReference type="PANTHER" id="PTHR39203">
    <property type="entry name" value="CYTOPLASMIC PROTEIN-RELATED"/>
    <property type="match status" value="1"/>
</dbReference>
<dbReference type="Pfam" id="PF04266">
    <property type="entry name" value="ASCH"/>
    <property type="match status" value="1"/>
</dbReference>
<organism evidence="2 3">
    <name type="scientific">Amycolatopsis eburnea</name>
    <dbReference type="NCBI Taxonomy" id="2267691"/>
    <lineage>
        <taxon>Bacteria</taxon>
        <taxon>Bacillati</taxon>
        <taxon>Actinomycetota</taxon>
        <taxon>Actinomycetes</taxon>
        <taxon>Pseudonocardiales</taxon>
        <taxon>Pseudonocardiaceae</taxon>
        <taxon>Amycolatopsis</taxon>
    </lineage>
</organism>
<name>A0A427T2Q1_9PSEU</name>
<sequence length="135" mass="14581">MKHAEFAFPGPLRDKLVAAILAGEKTTTSALLVEYERAGEALPSVGERELVLDSAGAGVAVIETAEVRVLPLSEVDLRHALGEGEGFTSVAEWRAGHEEFWQSAEMRAAVEDPEFTVDDTTQVVATRFSIVERIG</sequence>
<feature type="domain" description="ASCH" evidence="1">
    <location>
        <begin position="6"/>
        <end position="132"/>
    </location>
</feature>
<dbReference type="Proteomes" id="UP000267081">
    <property type="component" value="Unassembled WGS sequence"/>
</dbReference>
<dbReference type="InterPro" id="IPR007374">
    <property type="entry name" value="ASCH_domain"/>
</dbReference>
<evidence type="ECO:0000313" key="2">
    <source>
        <dbReference type="EMBL" id="RSD13215.1"/>
    </source>
</evidence>